<evidence type="ECO:0000256" key="1">
    <source>
        <dbReference type="SAM" id="Phobius"/>
    </source>
</evidence>
<dbReference type="AlphaFoldDB" id="A0A371B0S1"/>
<feature type="transmembrane region" description="Helical" evidence="1">
    <location>
        <begin position="7"/>
        <end position="31"/>
    </location>
</feature>
<proteinExistence type="predicted"/>
<protein>
    <recommendedName>
        <fullName evidence="4">CTP synthetase</fullName>
    </recommendedName>
</protein>
<accession>A0A371B0S1</accession>
<organism evidence="2 3">
    <name type="scientific">Undibacter mobilis</name>
    <dbReference type="NCBI Taxonomy" id="2292256"/>
    <lineage>
        <taxon>Bacteria</taxon>
        <taxon>Pseudomonadati</taxon>
        <taxon>Pseudomonadota</taxon>
        <taxon>Alphaproteobacteria</taxon>
        <taxon>Hyphomicrobiales</taxon>
        <taxon>Nitrobacteraceae</taxon>
        <taxon>Undibacter</taxon>
    </lineage>
</organism>
<name>A0A371B0S1_9BRAD</name>
<keyword evidence="3" id="KW-1185">Reference proteome</keyword>
<evidence type="ECO:0000313" key="3">
    <source>
        <dbReference type="Proteomes" id="UP000263993"/>
    </source>
</evidence>
<evidence type="ECO:0008006" key="4">
    <source>
        <dbReference type="Google" id="ProtNLM"/>
    </source>
</evidence>
<evidence type="ECO:0000313" key="2">
    <source>
        <dbReference type="EMBL" id="RDV01073.1"/>
    </source>
</evidence>
<comment type="caution">
    <text evidence="2">The sequence shown here is derived from an EMBL/GenBank/DDBJ whole genome shotgun (WGS) entry which is preliminary data.</text>
</comment>
<dbReference type="EMBL" id="QRGO01000003">
    <property type="protein sequence ID" value="RDV01073.1"/>
    <property type="molecule type" value="Genomic_DNA"/>
</dbReference>
<sequence>MLKIVAPVWIMLGTTLAGIAVMTVLSVPSLAVHDREYIPYAALAGFIVAIPIAFAVAKRMRDAFAR</sequence>
<reference evidence="3" key="1">
    <citation type="submission" date="2018-08" db="EMBL/GenBank/DDBJ databases">
        <authorList>
            <person name="Kim S.-J."/>
            <person name="Jung G.-Y."/>
        </authorList>
    </citation>
    <scope>NUCLEOTIDE SEQUENCE [LARGE SCALE GENOMIC DNA]</scope>
    <source>
        <strain evidence="3">GY_H</strain>
    </source>
</reference>
<dbReference type="Proteomes" id="UP000263993">
    <property type="component" value="Unassembled WGS sequence"/>
</dbReference>
<keyword evidence="1" id="KW-0812">Transmembrane</keyword>
<dbReference type="RefSeq" id="WP_115518919.1">
    <property type="nucleotide sequence ID" value="NZ_QRGO01000003.1"/>
</dbReference>
<feature type="transmembrane region" description="Helical" evidence="1">
    <location>
        <begin position="37"/>
        <end position="57"/>
    </location>
</feature>
<keyword evidence="1" id="KW-0472">Membrane</keyword>
<gene>
    <name evidence="2" type="ORF">DXH78_17675</name>
</gene>
<dbReference type="OrthoDB" id="8454943at2"/>
<keyword evidence="1" id="KW-1133">Transmembrane helix</keyword>